<reference evidence="2" key="1">
    <citation type="submission" date="2014-11" db="EMBL/GenBank/DDBJ databases">
        <authorList>
            <person name="Amaro Gonzalez C."/>
        </authorList>
    </citation>
    <scope>NUCLEOTIDE SEQUENCE</scope>
</reference>
<organism evidence="2">
    <name type="scientific">Anguilla anguilla</name>
    <name type="common">European freshwater eel</name>
    <name type="synonym">Muraena anguilla</name>
    <dbReference type="NCBI Taxonomy" id="7936"/>
    <lineage>
        <taxon>Eukaryota</taxon>
        <taxon>Metazoa</taxon>
        <taxon>Chordata</taxon>
        <taxon>Craniata</taxon>
        <taxon>Vertebrata</taxon>
        <taxon>Euteleostomi</taxon>
        <taxon>Actinopterygii</taxon>
        <taxon>Neopterygii</taxon>
        <taxon>Teleostei</taxon>
        <taxon>Anguilliformes</taxon>
        <taxon>Anguillidae</taxon>
        <taxon>Anguilla</taxon>
    </lineage>
</organism>
<keyword evidence="1" id="KW-0732">Signal</keyword>
<feature type="signal peptide" evidence="1">
    <location>
        <begin position="1"/>
        <end position="20"/>
    </location>
</feature>
<dbReference type="EMBL" id="GBXM01022924">
    <property type="protein sequence ID" value="JAH85653.1"/>
    <property type="molecule type" value="Transcribed_RNA"/>
</dbReference>
<dbReference type="AlphaFoldDB" id="A0A0E9W840"/>
<protein>
    <recommendedName>
        <fullName evidence="3">Secreted protein</fullName>
    </recommendedName>
</protein>
<proteinExistence type="predicted"/>
<evidence type="ECO:0000256" key="1">
    <source>
        <dbReference type="SAM" id="SignalP"/>
    </source>
</evidence>
<reference evidence="2" key="2">
    <citation type="journal article" date="2015" name="Fish Shellfish Immunol.">
        <title>Early steps in the European eel (Anguilla anguilla)-Vibrio vulnificus interaction in the gills: Role of the RtxA13 toxin.</title>
        <authorList>
            <person name="Callol A."/>
            <person name="Pajuelo D."/>
            <person name="Ebbesson L."/>
            <person name="Teles M."/>
            <person name="MacKenzie S."/>
            <person name="Amaro C."/>
        </authorList>
    </citation>
    <scope>NUCLEOTIDE SEQUENCE</scope>
</reference>
<accession>A0A0E9W840</accession>
<feature type="chain" id="PRO_5002434103" description="Secreted protein" evidence="1">
    <location>
        <begin position="21"/>
        <end position="64"/>
    </location>
</feature>
<evidence type="ECO:0008006" key="3">
    <source>
        <dbReference type="Google" id="ProtNLM"/>
    </source>
</evidence>
<name>A0A0E9W840_ANGAN</name>
<evidence type="ECO:0000313" key="2">
    <source>
        <dbReference type="EMBL" id="JAH85653.1"/>
    </source>
</evidence>
<sequence length="64" mass="7749">MFVVPLQMLCLSLQYAYLHCEGRRCTYLSKPIHFDKPCFYHLGFYHTVSLLACYNQQKVEHYWN</sequence>